<dbReference type="GeneTree" id="ENSGT00390000000980"/>
<keyword evidence="4" id="KW-1185">Reference proteome</keyword>
<dbReference type="CTD" id="24142"/>
<dbReference type="AGR" id="Xenbase:XB-GENE-987129"/>
<protein>
    <submittedName>
        <fullName evidence="3">N(alpha)-acetyltransferase 80, NatH catalytic subunit</fullName>
    </submittedName>
    <submittedName>
        <fullName evidence="5">N-alpha-acetyltransferase 80</fullName>
    </submittedName>
</protein>
<dbReference type="PROSITE" id="PS51186">
    <property type="entry name" value="GNAT"/>
    <property type="match status" value="1"/>
</dbReference>
<dbReference type="InterPro" id="IPR039840">
    <property type="entry name" value="NAA80"/>
</dbReference>
<dbReference type="SUPFAM" id="SSF55729">
    <property type="entry name" value="Acyl-CoA N-acyltransferases (Nat)"/>
    <property type="match status" value="1"/>
</dbReference>
<dbReference type="KEGG" id="xtr:100498314"/>
<dbReference type="PANTHER" id="PTHR13538">
    <property type="entry name" value="N-ACETYLTRANSFERASE 6"/>
    <property type="match status" value="1"/>
</dbReference>
<dbReference type="InterPro" id="IPR000182">
    <property type="entry name" value="GNAT_dom"/>
</dbReference>
<gene>
    <name evidence="3 5 6" type="primary">naa80</name>
</gene>
<feature type="compositionally biased region" description="Pro residues" evidence="1">
    <location>
        <begin position="304"/>
        <end position="321"/>
    </location>
</feature>
<reference evidence="5" key="3">
    <citation type="submission" date="2025-04" db="UniProtKB">
        <authorList>
            <consortium name="RefSeq"/>
        </authorList>
    </citation>
    <scope>IDENTIFICATION</scope>
    <source>
        <strain evidence="5">Nigerian</strain>
        <tissue evidence="5">Liver and blood</tissue>
    </source>
</reference>
<sequence>MGEQSGLREASALSLALVPLHTCPKLIPSCAELLNETWQRSLGARMHSLERSCDDFPVCLALISSPDGPALGHVRLCKVIGSHDSLFVESVVVSTELRGKGYGRKLMEATEKYARSRGFRNLHLTTHDKQDFYHHLGYQLSEPIQSMGTLGTLLPMGILQRLSKVREEPTPSHIAALHPTDSVLSAAGAFPVSTSVSLSTEDCSAPPPLPSSSDSSSTPPPPPLPSLPSLMNLPSTTPPPPPPPPPPPSLHFLSAPSPPSPSSVHLISAPPPPPLPPSSFVPPPLASVVTTPFSSFANLTLSPSPAPPYPSHPFPAQPQSPLPLSNQTGILSALQTPYRDFRGQPIFWMKKSI</sequence>
<evidence type="ECO:0000313" key="4">
    <source>
        <dbReference type="Proteomes" id="UP000008143"/>
    </source>
</evidence>
<dbReference type="GO" id="GO:1905502">
    <property type="term" value="F:acetyl-CoA binding"/>
    <property type="evidence" value="ECO:0000318"/>
    <property type="project" value="GO_Central"/>
</dbReference>
<dbReference type="FunFam" id="3.40.630.30:FF:000305">
    <property type="entry name" value="N(alpha)-acetyltransferase 80, NatH catalytic subunit"/>
    <property type="match status" value="1"/>
</dbReference>
<accession>A0A803K609</accession>
<reference evidence="3" key="1">
    <citation type="journal article" date="2010" name="Science">
        <title>The genome of the Western clawed frog Xenopus tropicalis.</title>
        <authorList>
            <person name="Hellsten U."/>
            <person name="Harland R.M."/>
            <person name="Gilchrist M.J."/>
            <person name="Hendrix D."/>
            <person name="Jurka J."/>
            <person name="Kapitonov V."/>
            <person name="Ovcharenko I."/>
            <person name="Putnam N.H."/>
            <person name="Shu S."/>
            <person name="Taher L."/>
            <person name="Blitz I.L."/>
            <person name="Blumberg B."/>
            <person name="Dichmann D.S."/>
            <person name="Dubchak I."/>
            <person name="Amaya E."/>
            <person name="Detter J.C."/>
            <person name="Fletcher R."/>
            <person name="Gerhard D.S."/>
            <person name="Goodstein D."/>
            <person name="Graves T."/>
            <person name="Grigoriev I.V."/>
            <person name="Grimwood J."/>
            <person name="Kawashima T."/>
            <person name="Lindquist E."/>
            <person name="Lucas S.M."/>
            <person name="Mead P.E."/>
            <person name="Mitros T."/>
            <person name="Ogino H."/>
            <person name="Ohta Y."/>
            <person name="Poliakov A.V."/>
            <person name="Pollet N."/>
            <person name="Robert J."/>
            <person name="Salamov A."/>
            <person name="Sater A.K."/>
            <person name="Schmutz J."/>
            <person name="Terry A."/>
            <person name="Vize P.D."/>
            <person name="Warren W.C."/>
            <person name="Wells D."/>
            <person name="Wills A."/>
            <person name="Wilson R.K."/>
            <person name="Zimmerman L.B."/>
            <person name="Zorn A.M."/>
            <person name="Grainger R."/>
            <person name="Grammer T."/>
            <person name="Khokha M.K."/>
            <person name="Richardson P.M."/>
            <person name="Rokhsar D.S."/>
        </authorList>
    </citation>
    <scope>NUCLEOTIDE SEQUENCE [LARGE SCALE GENOMIC DNA]</scope>
    <source>
        <strain evidence="3">Nigerian</strain>
    </source>
</reference>
<evidence type="ECO:0000313" key="5">
    <source>
        <dbReference type="RefSeq" id="XP_002935682.2"/>
    </source>
</evidence>
<dbReference type="Gene3D" id="3.40.630.30">
    <property type="match status" value="1"/>
</dbReference>
<dbReference type="InterPro" id="IPR016181">
    <property type="entry name" value="Acyl_CoA_acyltransferase"/>
</dbReference>
<reference evidence="3" key="2">
    <citation type="submission" date="2021-03" db="UniProtKB">
        <authorList>
            <consortium name="Ensembl"/>
        </authorList>
    </citation>
    <scope>IDENTIFICATION</scope>
</reference>
<dbReference type="OrthoDB" id="329272at2759"/>
<dbReference type="GO" id="GO:0004596">
    <property type="term" value="F:protein-N-terminal amino-acid acetyltransferase activity"/>
    <property type="evidence" value="ECO:0000318"/>
    <property type="project" value="GO_Central"/>
</dbReference>
<dbReference type="Proteomes" id="UP000008143">
    <property type="component" value="Chromosome 4"/>
</dbReference>
<evidence type="ECO:0000256" key="1">
    <source>
        <dbReference type="SAM" id="MobiDB-lite"/>
    </source>
</evidence>
<evidence type="ECO:0000313" key="3">
    <source>
        <dbReference type="Ensembl" id="ENSXETP00000115802"/>
    </source>
</evidence>
<evidence type="ECO:0000259" key="2">
    <source>
        <dbReference type="PROSITE" id="PS51186"/>
    </source>
</evidence>
<feature type="region of interest" description="Disordered" evidence="1">
    <location>
        <begin position="197"/>
        <end position="283"/>
    </location>
</feature>
<organism evidence="3">
    <name type="scientific">Xenopus tropicalis</name>
    <name type="common">Western clawed frog</name>
    <name type="synonym">Silurana tropicalis</name>
    <dbReference type="NCBI Taxonomy" id="8364"/>
    <lineage>
        <taxon>Eukaryota</taxon>
        <taxon>Metazoa</taxon>
        <taxon>Chordata</taxon>
        <taxon>Craniata</taxon>
        <taxon>Vertebrata</taxon>
        <taxon>Euteleostomi</taxon>
        <taxon>Amphibia</taxon>
        <taxon>Batrachia</taxon>
        <taxon>Anura</taxon>
        <taxon>Pipoidea</taxon>
        <taxon>Pipidae</taxon>
        <taxon>Xenopodinae</taxon>
        <taxon>Xenopus</taxon>
        <taxon>Silurana</taxon>
    </lineage>
</organism>
<dbReference type="Xenbase" id="XB-GENE-987129">
    <property type="gene designation" value="naa80"/>
</dbReference>
<dbReference type="GO" id="GO:0005737">
    <property type="term" value="C:cytoplasm"/>
    <property type="evidence" value="ECO:0000318"/>
    <property type="project" value="GO_Central"/>
</dbReference>
<feature type="compositionally biased region" description="Pro residues" evidence="1">
    <location>
        <begin position="269"/>
        <end position="283"/>
    </location>
</feature>
<dbReference type="AlphaFoldDB" id="A0A803K609"/>
<feature type="region of interest" description="Disordered" evidence="1">
    <location>
        <begin position="301"/>
        <end position="326"/>
    </location>
</feature>
<dbReference type="OMA" id="IYWMHKD"/>
<feature type="compositionally biased region" description="Pro residues" evidence="1">
    <location>
        <begin position="236"/>
        <end position="249"/>
    </location>
</feature>
<dbReference type="Ensembl" id="ENSXETT00000119196">
    <property type="protein sequence ID" value="ENSXETP00000115802"/>
    <property type="gene ID" value="ENSXETG00000042629"/>
</dbReference>
<dbReference type="CDD" id="cd04301">
    <property type="entry name" value="NAT_SF"/>
    <property type="match status" value="1"/>
</dbReference>
<dbReference type="Pfam" id="PF00583">
    <property type="entry name" value="Acetyltransf_1"/>
    <property type="match status" value="1"/>
</dbReference>
<dbReference type="GeneID" id="100498314"/>
<proteinExistence type="predicted"/>
<evidence type="ECO:0000313" key="6">
    <source>
        <dbReference type="Xenbase" id="XB-GENE-987129"/>
    </source>
</evidence>
<dbReference type="GO" id="GO:0008064">
    <property type="term" value="P:regulation of actin polymerization or depolymerization"/>
    <property type="evidence" value="ECO:0000318"/>
    <property type="project" value="GO_Central"/>
</dbReference>
<feature type="domain" description="N-acetyltransferase" evidence="2">
    <location>
        <begin position="15"/>
        <end position="161"/>
    </location>
</feature>
<dbReference type="PANTHER" id="PTHR13538:SF4">
    <property type="entry name" value="N-ALPHA-ACETYLTRANSFERASE 80"/>
    <property type="match status" value="1"/>
</dbReference>
<dbReference type="RefSeq" id="XP_002935682.2">
    <property type="nucleotide sequence ID" value="XM_002935636.5"/>
</dbReference>
<name>A0A803K609_XENTR</name>